<sequence length="122" mass="14315">MNRMEISQKMKKAIDGIVNRQGYVSFIDVLMSLNKLTQDDYQKWRNGGVSYLERVLRGNLNQLNFVLKEFRSYCLKQGLKPSWTGYYARGKGNKKRLQFSKSGSKFVEEAYATHYVKEKKDK</sequence>
<name>A0ABT5VKT5_9BACI</name>
<dbReference type="RefSeq" id="WP_275120647.1">
    <property type="nucleotide sequence ID" value="NZ_JAOTPO010000025.1"/>
</dbReference>
<evidence type="ECO:0000313" key="1">
    <source>
        <dbReference type="EMBL" id="MDE5416058.1"/>
    </source>
</evidence>
<reference evidence="1" key="1">
    <citation type="submission" date="2024-05" db="EMBL/GenBank/DDBJ databases">
        <title>Alkalihalobacillus sp. strain MEB203 novel alkaliphilic bacterium from Lonar Lake, India.</title>
        <authorList>
            <person name="Joshi A."/>
            <person name="Thite S."/>
            <person name="Mengade P."/>
        </authorList>
    </citation>
    <scope>NUCLEOTIDE SEQUENCE</scope>
    <source>
        <strain evidence="1">MEB 203</strain>
    </source>
</reference>
<protein>
    <submittedName>
        <fullName evidence="1">Uncharacterized protein</fullName>
    </submittedName>
</protein>
<accession>A0ABT5VKT5</accession>
<comment type="caution">
    <text evidence="1">The sequence shown here is derived from an EMBL/GenBank/DDBJ whole genome shotgun (WGS) entry which is preliminary data.</text>
</comment>
<keyword evidence="2" id="KW-1185">Reference proteome</keyword>
<evidence type="ECO:0000313" key="2">
    <source>
        <dbReference type="Proteomes" id="UP001148125"/>
    </source>
</evidence>
<organism evidence="1 2">
    <name type="scientific">Alkalihalobacterium chitinilyticum</name>
    <dbReference type="NCBI Taxonomy" id="2980103"/>
    <lineage>
        <taxon>Bacteria</taxon>
        <taxon>Bacillati</taxon>
        <taxon>Bacillota</taxon>
        <taxon>Bacilli</taxon>
        <taxon>Bacillales</taxon>
        <taxon>Bacillaceae</taxon>
        <taxon>Alkalihalobacterium</taxon>
    </lineage>
</organism>
<proteinExistence type="predicted"/>
<gene>
    <name evidence="1" type="ORF">N7Z68_22270</name>
</gene>
<dbReference type="EMBL" id="JAOTPO010000025">
    <property type="protein sequence ID" value="MDE5416058.1"/>
    <property type="molecule type" value="Genomic_DNA"/>
</dbReference>
<dbReference type="Proteomes" id="UP001148125">
    <property type="component" value="Unassembled WGS sequence"/>
</dbReference>